<name>A0A2J5HPY5_9EURO</name>
<proteinExistence type="predicted"/>
<sequence>MHAPQIISQPHLSNGSSRTFSCLGAPRGLFMYCLVEGYGFRNRKRVIRGKASQCLTLQWS</sequence>
<dbReference type="EMBL" id="KZ559562">
    <property type="protein sequence ID" value="PLN79304.1"/>
    <property type="molecule type" value="Genomic_DNA"/>
</dbReference>
<evidence type="ECO:0000313" key="1">
    <source>
        <dbReference type="EMBL" id="PLN79304.1"/>
    </source>
</evidence>
<accession>A0A2J5HPY5</accession>
<gene>
    <name evidence="1" type="ORF">BDW42DRAFT_173126</name>
</gene>
<protein>
    <submittedName>
        <fullName evidence="1">Uncharacterized protein</fullName>
    </submittedName>
</protein>
<evidence type="ECO:0000313" key="2">
    <source>
        <dbReference type="Proteomes" id="UP000235023"/>
    </source>
</evidence>
<organism evidence="1 2">
    <name type="scientific">Aspergillus taichungensis</name>
    <dbReference type="NCBI Taxonomy" id="482145"/>
    <lineage>
        <taxon>Eukaryota</taxon>
        <taxon>Fungi</taxon>
        <taxon>Dikarya</taxon>
        <taxon>Ascomycota</taxon>
        <taxon>Pezizomycotina</taxon>
        <taxon>Eurotiomycetes</taxon>
        <taxon>Eurotiomycetidae</taxon>
        <taxon>Eurotiales</taxon>
        <taxon>Aspergillaceae</taxon>
        <taxon>Aspergillus</taxon>
        <taxon>Aspergillus subgen. Circumdati</taxon>
    </lineage>
</organism>
<dbReference type="AlphaFoldDB" id="A0A2J5HPY5"/>
<keyword evidence="2" id="KW-1185">Reference proteome</keyword>
<dbReference type="Proteomes" id="UP000235023">
    <property type="component" value="Unassembled WGS sequence"/>
</dbReference>
<reference evidence="2" key="1">
    <citation type="submission" date="2017-12" db="EMBL/GenBank/DDBJ databases">
        <authorList>
            <consortium name="DOE Joint Genome Institute"/>
            <person name="Mondo S.J."/>
            <person name="Kjaerbolling I."/>
            <person name="Vesth T.C."/>
            <person name="Frisvad J.C."/>
            <person name="Nybo J.L."/>
            <person name="Theobald S."/>
            <person name="Kuo A."/>
            <person name="Bowyer P."/>
            <person name="Matsuda Y."/>
            <person name="Lyhne E.K."/>
            <person name="Kogle M.E."/>
            <person name="Clum A."/>
            <person name="Lipzen A."/>
            <person name="Salamov A."/>
            <person name="Ngan C.Y."/>
            <person name="Daum C."/>
            <person name="Chiniquy J."/>
            <person name="Barry K."/>
            <person name="LaButti K."/>
            <person name="Haridas S."/>
            <person name="Simmons B.A."/>
            <person name="Magnuson J.K."/>
            <person name="Mortensen U.H."/>
            <person name="Larsen T.O."/>
            <person name="Grigoriev I.V."/>
            <person name="Baker S.E."/>
            <person name="Andersen M.R."/>
            <person name="Nordberg H.P."/>
            <person name="Cantor M.N."/>
            <person name="Hua S.X."/>
        </authorList>
    </citation>
    <scope>NUCLEOTIDE SEQUENCE [LARGE SCALE GENOMIC DNA]</scope>
    <source>
        <strain evidence="2">IBT 19404</strain>
    </source>
</reference>